<evidence type="ECO:0000313" key="13">
    <source>
        <dbReference type="EMBL" id="CAE4625255.1"/>
    </source>
</evidence>
<dbReference type="GO" id="GO:0071456">
    <property type="term" value="P:cellular response to hypoxia"/>
    <property type="evidence" value="ECO:0007669"/>
    <property type="project" value="TreeGrafter"/>
</dbReference>
<dbReference type="GO" id="GO:0008270">
    <property type="term" value="F:zinc ion binding"/>
    <property type="evidence" value="ECO:0007669"/>
    <property type="project" value="UniProtKB-KW"/>
</dbReference>
<dbReference type="Pfam" id="PF01753">
    <property type="entry name" value="zf-MYND"/>
    <property type="match status" value="1"/>
</dbReference>
<dbReference type="GO" id="GO:0008198">
    <property type="term" value="F:ferrous iron binding"/>
    <property type="evidence" value="ECO:0007669"/>
    <property type="project" value="TreeGrafter"/>
</dbReference>
<dbReference type="Gene3D" id="6.10.140.2220">
    <property type="match status" value="1"/>
</dbReference>
<dbReference type="GO" id="GO:0031543">
    <property type="term" value="F:peptidyl-proline dioxygenase activity"/>
    <property type="evidence" value="ECO:0007669"/>
    <property type="project" value="TreeGrafter"/>
</dbReference>
<evidence type="ECO:0000256" key="7">
    <source>
        <dbReference type="ARBA" id="ARBA00023002"/>
    </source>
</evidence>
<keyword evidence="3 9" id="KW-0863">Zinc-finger</keyword>
<dbReference type="PANTHER" id="PTHR12907:SF26">
    <property type="entry name" value="HIF PROLYL HYDROXYLASE, ISOFORM C"/>
    <property type="match status" value="1"/>
</dbReference>
<organism evidence="13">
    <name type="scientific">Alexandrium monilatum</name>
    <dbReference type="NCBI Taxonomy" id="311494"/>
    <lineage>
        <taxon>Eukaryota</taxon>
        <taxon>Sar</taxon>
        <taxon>Alveolata</taxon>
        <taxon>Dinophyceae</taxon>
        <taxon>Gonyaulacales</taxon>
        <taxon>Pyrocystaceae</taxon>
        <taxon>Alexandrium</taxon>
    </lineage>
</organism>
<keyword evidence="6" id="KW-0223">Dioxygenase</keyword>
<keyword evidence="4" id="KW-0862">Zinc</keyword>
<evidence type="ECO:0000256" key="2">
    <source>
        <dbReference type="ARBA" id="ARBA00022723"/>
    </source>
</evidence>
<evidence type="ECO:0000256" key="4">
    <source>
        <dbReference type="ARBA" id="ARBA00022833"/>
    </source>
</evidence>
<evidence type="ECO:0000256" key="8">
    <source>
        <dbReference type="ARBA" id="ARBA00023004"/>
    </source>
</evidence>
<keyword evidence="2" id="KW-0479">Metal-binding</keyword>
<feature type="domain" description="Fe2OG dioxygenase" evidence="12">
    <location>
        <begin position="648"/>
        <end position="759"/>
    </location>
</feature>
<dbReference type="InterPro" id="IPR044862">
    <property type="entry name" value="Pro_4_hyd_alph_FE2OG_OXY"/>
</dbReference>
<evidence type="ECO:0000259" key="11">
    <source>
        <dbReference type="PROSITE" id="PS50865"/>
    </source>
</evidence>
<protein>
    <submittedName>
        <fullName evidence="13">Uncharacterized protein</fullName>
    </submittedName>
</protein>
<evidence type="ECO:0000259" key="12">
    <source>
        <dbReference type="PROSITE" id="PS51471"/>
    </source>
</evidence>
<name>A0A7S4RWL3_9DINO</name>
<sequence>MAPGPPVAKAGTCHACGAAYAVLICSRCKSAFFCSQDCQRAGWKQHKRDCRSSEAGGEDSRADPAPMGPDARTALSGLDPAATGAATAEAHSPGDPPYLLRGRGKLRALVPEGGVRAGVISTLRDVKDQFLIWLEWYRLIGVAHLFLYFDDPARDMDSIREAQEIYSADFLSFAFNGPELQAEWPTLRSWGRFAPFTDDRMCRQLLNIAHCVRRGVRAAKGSAEAVDWLLHLDHDELFLPPPDGLQTHLLHLEAGGCRLCLYQNYEAVPEDHTLTPFLDVSLFKVPSGRVPKTPAGGRGLEFWASRTQAGNYFLYYDNGKSAVRIRRGDKPEFAPTSVHLLFPEEDLMDLTRDRAAWTNFPEHELPELELSWMVCQPDEAVSGAKILHYPATHYDRLFRKYDHLKNFPSVRFGGGLIVPPSFHLEARDCYVEHMEQGEKVQMQKLKGLLERVAMLRTREDVEEQLRNGTVTRLDAIRETLRLGRWVPPEPLVESTSARLRRRPTKEGMDRIRQLPCAEAELLFASSGGLMKQLDPGLDAIASRLETSGWAACTFGIHPGVIKRALEESQKVEGKMEPGTTVVKNRIVDQRLPNAHRGDKLLFMQEKELNGASAAKGPAPTVALLESALTDLGMQLDERLQRSRLGLRITERCDGMLACYEGAGAAYGPHVDNADGDGRVDGRVLTVVLYLNPGWDKKSGGELAVFEPAQGEIGDADVEGTWHTVWPEAGNLVFFRADRTLHEVRPAYARRFALSMWFCGQPVV</sequence>
<evidence type="ECO:0000256" key="3">
    <source>
        <dbReference type="ARBA" id="ARBA00022771"/>
    </source>
</evidence>
<dbReference type="InterPro" id="IPR051559">
    <property type="entry name" value="HIF_prolyl_hydroxylases"/>
</dbReference>
<dbReference type="Pfam" id="PF13640">
    <property type="entry name" value="2OG-FeII_Oxy_3"/>
    <property type="match status" value="1"/>
</dbReference>
<dbReference type="PROSITE" id="PS51471">
    <property type="entry name" value="FE2OG_OXY"/>
    <property type="match status" value="1"/>
</dbReference>
<evidence type="ECO:0000256" key="9">
    <source>
        <dbReference type="PROSITE-ProRule" id="PRU00134"/>
    </source>
</evidence>
<comment type="cofactor">
    <cofactor evidence="1">
        <name>L-ascorbate</name>
        <dbReference type="ChEBI" id="CHEBI:38290"/>
    </cofactor>
</comment>
<dbReference type="InterPro" id="IPR006620">
    <property type="entry name" value="Pro_4_hyd_alph"/>
</dbReference>
<feature type="region of interest" description="Disordered" evidence="10">
    <location>
        <begin position="49"/>
        <end position="76"/>
    </location>
</feature>
<evidence type="ECO:0000256" key="10">
    <source>
        <dbReference type="SAM" id="MobiDB-lite"/>
    </source>
</evidence>
<dbReference type="SUPFAM" id="SSF144232">
    <property type="entry name" value="HIT/MYND zinc finger-like"/>
    <property type="match status" value="1"/>
</dbReference>
<dbReference type="EMBL" id="HBNR01057705">
    <property type="protein sequence ID" value="CAE4625255.1"/>
    <property type="molecule type" value="Transcribed_RNA"/>
</dbReference>
<dbReference type="PANTHER" id="PTHR12907">
    <property type="entry name" value="EGL NINE HOMOLOG-RELATED"/>
    <property type="match status" value="1"/>
</dbReference>
<dbReference type="PROSITE" id="PS50865">
    <property type="entry name" value="ZF_MYND_2"/>
    <property type="match status" value="1"/>
</dbReference>
<keyword evidence="8" id="KW-0408">Iron</keyword>
<feature type="domain" description="MYND-type" evidence="11">
    <location>
        <begin position="13"/>
        <end position="50"/>
    </location>
</feature>
<keyword evidence="5" id="KW-0847">Vitamin C</keyword>
<evidence type="ECO:0000256" key="6">
    <source>
        <dbReference type="ARBA" id="ARBA00022964"/>
    </source>
</evidence>
<dbReference type="Gene3D" id="2.60.120.620">
    <property type="entry name" value="q2cbj1_9rhob like domain"/>
    <property type="match status" value="1"/>
</dbReference>
<dbReference type="InterPro" id="IPR002893">
    <property type="entry name" value="Znf_MYND"/>
</dbReference>
<gene>
    <name evidence="13" type="ORF">AMON00008_LOCUS40599</name>
</gene>
<proteinExistence type="predicted"/>
<dbReference type="InterPro" id="IPR005123">
    <property type="entry name" value="Oxoglu/Fe-dep_dioxygenase_dom"/>
</dbReference>
<dbReference type="PROSITE" id="PS01360">
    <property type="entry name" value="ZF_MYND_1"/>
    <property type="match status" value="1"/>
</dbReference>
<keyword evidence="7" id="KW-0560">Oxidoreductase</keyword>
<dbReference type="GO" id="GO:0031418">
    <property type="term" value="F:L-ascorbic acid binding"/>
    <property type="evidence" value="ECO:0007669"/>
    <property type="project" value="UniProtKB-KW"/>
</dbReference>
<dbReference type="SMART" id="SM00702">
    <property type="entry name" value="P4Hc"/>
    <property type="match status" value="1"/>
</dbReference>
<accession>A0A7S4RWL3</accession>
<evidence type="ECO:0000256" key="1">
    <source>
        <dbReference type="ARBA" id="ARBA00001961"/>
    </source>
</evidence>
<dbReference type="AlphaFoldDB" id="A0A7S4RWL3"/>
<reference evidence="13" key="1">
    <citation type="submission" date="2021-01" db="EMBL/GenBank/DDBJ databases">
        <authorList>
            <person name="Corre E."/>
            <person name="Pelletier E."/>
            <person name="Niang G."/>
            <person name="Scheremetjew M."/>
            <person name="Finn R."/>
            <person name="Kale V."/>
            <person name="Holt S."/>
            <person name="Cochrane G."/>
            <person name="Meng A."/>
            <person name="Brown T."/>
            <person name="Cohen L."/>
        </authorList>
    </citation>
    <scope>NUCLEOTIDE SEQUENCE</scope>
    <source>
        <strain evidence="13">CCMP3105</strain>
    </source>
</reference>
<evidence type="ECO:0000256" key="5">
    <source>
        <dbReference type="ARBA" id="ARBA00022896"/>
    </source>
</evidence>